<dbReference type="AlphaFoldDB" id="A0A0C3CNA3"/>
<name>A0A0C3CNA3_PILCF</name>
<dbReference type="GO" id="GO:0009277">
    <property type="term" value="C:fungal-type cell wall"/>
    <property type="evidence" value="ECO:0007669"/>
    <property type="project" value="InterPro"/>
</dbReference>
<accession>A0A0C3CNA3</accession>
<comment type="similarity">
    <text evidence="2 6">Belongs to the fungal hydrophobin family.</text>
</comment>
<keyword evidence="8" id="KW-1185">Reference proteome</keyword>
<dbReference type="Proteomes" id="UP000054166">
    <property type="component" value="Unassembled WGS sequence"/>
</dbReference>
<proteinExistence type="inferred from homology"/>
<dbReference type="SMART" id="SM00075">
    <property type="entry name" value="HYDRO"/>
    <property type="match status" value="1"/>
</dbReference>
<reference evidence="8" key="2">
    <citation type="submission" date="2015-01" db="EMBL/GenBank/DDBJ databases">
        <title>Evolutionary Origins and Diversification of the Mycorrhizal Mutualists.</title>
        <authorList>
            <consortium name="DOE Joint Genome Institute"/>
            <consortium name="Mycorrhizal Genomics Consortium"/>
            <person name="Kohler A."/>
            <person name="Kuo A."/>
            <person name="Nagy L.G."/>
            <person name="Floudas D."/>
            <person name="Copeland A."/>
            <person name="Barry K.W."/>
            <person name="Cichocki N."/>
            <person name="Veneault-Fourrey C."/>
            <person name="LaButti K."/>
            <person name="Lindquist E.A."/>
            <person name="Lipzen A."/>
            <person name="Lundell T."/>
            <person name="Morin E."/>
            <person name="Murat C."/>
            <person name="Riley R."/>
            <person name="Ohm R."/>
            <person name="Sun H."/>
            <person name="Tunlid A."/>
            <person name="Henrissat B."/>
            <person name="Grigoriev I.V."/>
            <person name="Hibbett D.S."/>
            <person name="Martin F."/>
        </authorList>
    </citation>
    <scope>NUCLEOTIDE SEQUENCE [LARGE SCALE GENOMIC DNA]</scope>
    <source>
        <strain evidence="8">F 1598</strain>
    </source>
</reference>
<dbReference type="EMBL" id="KN832972">
    <property type="protein sequence ID" value="KIM91162.1"/>
    <property type="molecule type" value="Genomic_DNA"/>
</dbReference>
<dbReference type="Pfam" id="PF01185">
    <property type="entry name" value="Hydrophobin"/>
    <property type="match status" value="1"/>
</dbReference>
<gene>
    <name evidence="7" type="ORF">PILCRDRAFT_58789</name>
</gene>
<evidence type="ECO:0000256" key="1">
    <source>
        <dbReference type="ARBA" id="ARBA00004191"/>
    </source>
</evidence>
<evidence type="ECO:0000256" key="5">
    <source>
        <dbReference type="ARBA" id="ARBA00023157"/>
    </source>
</evidence>
<keyword evidence="4 6" id="KW-0964">Secreted</keyword>
<evidence type="ECO:0000256" key="2">
    <source>
        <dbReference type="ARBA" id="ARBA00010446"/>
    </source>
</evidence>
<reference evidence="7 8" key="1">
    <citation type="submission" date="2014-04" db="EMBL/GenBank/DDBJ databases">
        <authorList>
            <consortium name="DOE Joint Genome Institute"/>
            <person name="Kuo A."/>
            <person name="Tarkka M."/>
            <person name="Buscot F."/>
            <person name="Kohler A."/>
            <person name="Nagy L.G."/>
            <person name="Floudas D."/>
            <person name="Copeland A."/>
            <person name="Barry K.W."/>
            <person name="Cichocki N."/>
            <person name="Veneault-Fourrey C."/>
            <person name="LaButti K."/>
            <person name="Lindquist E.A."/>
            <person name="Lipzen A."/>
            <person name="Lundell T."/>
            <person name="Morin E."/>
            <person name="Murat C."/>
            <person name="Sun H."/>
            <person name="Tunlid A."/>
            <person name="Henrissat B."/>
            <person name="Grigoriev I.V."/>
            <person name="Hibbett D.S."/>
            <person name="Martin F."/>
            <person name="Nordberg H.P."/>
            <person name="Cantor M.N."/>
            <person name="Hua S.X."/>
        </authorList>
    </citation>
    <scope>NUCLEOTIDE SEQUENCE [LARGE SCALE GENOMIC DNA]</scope>
    <source>
        <strain evidence="7 8">F 1598</strain>
    </source>
</reference>
<comment type="subcellular location">
    <subcellularLocation>
        <location evidence="1 6">Secreted</location>
        <location evidence="1 6">Cell wall</location>
    </subcellularLocation>
</comment>
<dbReference type="InterPro" id="IPR001338">
    <property type="entry name" value="Class_I_Hydrophobin"/>
</dbReference>
<protein>
    <recommendedName>
        <fullName evidence="6">Hydrophobin</fullName>
    </recommendedName>
</protein>
<dbReference type="GO" id="GO:0005199">
    <property type="term" value="F:structural constituent of cell wall"/>
    <property type="evidence" value="ECO:0007669"/>
    <property type="project" value="InterPro"/>
</dbReference>
<dbReference type="InParanoid" id="A0A0C3CNA3"/>
<evidence type="ECO:0000256" key="4">
    <source>
        <dbReference type="ARBA" id="ARBA00022525"/>
    </source>
</evidence>
<dbReference type="OrthoDB" id="4225815at2759"/>
<sequence length="91" mass="9034">MLTCHSSQCNTGTQKCCNTVQSASSAAAGSSDLDLINALQSVAANLMVGLGCAPISVIPVGPSSQCAQQPVCCEGNDSTGLISLSCMPITA</sequence>
<evidence type="ECO:0000313" key="7">
    <source>
        <dbReference type="EMBL" id="KIM91162.1"/>
    </source>
</evidence>
<keyword evidence="5 6" id="KW-1015">Disulfide bond</keyword>
<keyword evidence="6" id="KW-0732">Signal</keyword>
<keyword evidence="3 6" id="KW-0134">Cell wall</keyword>
<organism evidence="7 8">
    <name type="scientific">Piloderma croceum (strain F 1598)</name>
    <dbReference type="NCBI Taxonomy" id="765440"/>
    <lineage>
        <taxon>Eukaryota</taxon>
        <taxon>Fungi</taxon>
        <taxon>Dikarya</taxon>
        <taxon>Basidiomycota</taxon>
        <taxon>Agaricomycotina</taxon>
        <taxon>Agaricomycetes</taxon>
        <taxon>Agaricomycetidae</taxon>
        <taxon>Atheliales</taxon>
        <taxon>Atheliaceae</taxon>
        <taxon>Piloderma</taxon>
    </lineage>
</organism>
<evidence type="ECO:0000256" key="6">
    <source>
        <dbReference type="RuleBase" id="RU365009"/>
    </source>
</evidence>
<dbReference type="CDD" id="cd23507">
    <property type="entry name" value="hydrophobin_I"/>
    <property type="match status" value="1"/>
</dbReference>
<evidence type="ECO:0000313" key="8">
    <source>
        <dbReference type="Proteomes" id="UP000054166"/>
    </source>
</evidence>
<dbReference type="HOGENOM" id="CLU_105134_2_2_1"/>
<evidence type="ECO:0000256" key="3">
    <source>
        <dbReference type="ARBA" id="ARBA00022512"/>
    </source>
</evidence>